<dbReference type="EC" id="3.5.1.88" evidence="2"/>
<dbReference type="Gene3D" id="3.90.45.10">
    <property type="entry name" value="Peptide deformylase"/>
    <property type="match status" value="1"/>
</dbReference>
<dbReference type="GO" id="GO:0003677">
    <property type="term" value="F:DNA binding"/>
    <property type="evidence" value="ECO:0007669"/>
    <property type="project" value="InterPro"/>
</dbReference>
<dbReference type="CDD" id="cd00093">
    <property type="entry name" value="HTH_XRE"/>
    <property type="match status" value="1"/>
</dbReference>
<feature type="binding site" evidence="2">
    <location>
        <position position="454"/>
    </location>
    <ligand>
        <name>Fe cation</name>
        <dbReference type="ChEBI" id="CHEBI:24875"/>
    </ligand>
</feature>
<comment type="similarity">
    <text evidence="1 2">Belongs to the polypeptide deformylase family.</text>
</comment>
<dbReference type="InterPro" id="IPR036821">
    <property type="entry name" value="Peptide_deformylase_sf"/>
</dbReference>
<dbReference type="PRINTS" id="PR01576">
    <property type="entry name" value="PDEFORMYLASE"/>
</dbReference>
<dbReference type="InterPro" id="IPR023635">
    <property type="entry name" value="Peptide_deformylase"/>
</dbReference>
<dbReference type="Proteomes" id="UP000619260">
    <property type="component" value="Unassembled WGS sequence"/>
</dbReference>
<dbReference type="PROSITE" id="PS50943">
    <property type="entry name" value="HTH_CROC1"/>
    <property type="match status" value="1"/>
</dbReference>
<organism evidence="5 6">
    <name type="scientific">Virgisporangium aliadipatigenens</name>
    <dbReference type="NCBI Taxonomy" id="741659"/>
    <lineage>
        <taxon>Bacteria</taxon>
        <taxon>Bacillati</taxon>
        <taxon>Actinomycetota</taxon>
        <taxon>Actinomycetes</taxon>
        <taxon>Micromonosporales</taxon>
        <taxon>Micromonosporaceae</taxon>
        <taxon>Virgisporangium</taxon>
    </lineage>
</organism>
<dbReference type="RefSeq" id="WP_203905734.1">
    <property type="nucleotide sequence ID" value="NZ_BOPF01000075.1"/>
</dbReference>
<evidence type="ECO:0000256" key="3">
    <source>
        <dbReference type="SAM" id="MobiDB-lite"/>
    </source>
</evidence>
<proteinExistence type="inferred from homology"/>
<keyword evidence="2" id="KW-0479">Metal-binding</keyword>
<feature type="region of interest" description="Disordered" evidence="3">
    <location>
        <begin position="316"/>
        <end position="350"/>
    </location>
</feature>
<dbReference type="Gene3D" id="1.10.260.40">
    <property type="entry name" value="lambda repressor-like DNA-binding domains"/>
    <property type="match status" value="1"/>
</dbReference>
<feature type="binding site" evidence="2">
    <location>
        <position position="496"/>
    </location>
    <ligand>
        <name>Fe cation</name>
        <dbReference type="ChEBI" id="CHEBI:24875"/>
    </ligand>
</feature>
<dbReference type="GO" id="GO:0006412">
    <property type="term" value="P:translation"/>
    <property type="evidence" value="ECO:0007669"/>
    <property type="project" value="UniProtKB-UniRule"/>
</dbReference>
<feature type="binding site" evidence="2">
    <location>
        <position position="500"/>
    </location>
    <ligand>
        <name>Fe cation</name>
        <dbReference type="ChEBI" id="CHEBI:24875"/>
    </ligand>
</feature>
<dbReference type="EMBL" id="BOPF01000075">
    <property type="protein sequence ID" value="GIJ52335.1"/>
    <property type="molecule type" value="Genomic_DNA"/>
</dbReference>
<comment type="catalytic activity">
    <reaction evidence="2">
        <text>N-terminal N-formyl-L-methionyl-[peptide] + H2O = N-terminal L-methionyl-[peptide] + formate</text>
        <dbReference type="Rhea" id="RHEA:24420"/>
        <dbReference type="Rhea" id="RHEA-COMP:10639"/>
        <dbReference type="Rhea" id="RHEA-COMP:10640"/>
        <dbReference type="ChEBI" id="CHEBI:15377"/>
        <dbReference type="ChEBI" id="CHEBI:15740"/>
        <dbReference type="ChEBI" id="CHEBI:49298"/>
        <dbReference type="ChEBI" id="CHEBI:64731"/>
        <dbReference type="EC" id="3.5.1.88"/>
    </reaction>
</comment>
<feature type="active site" evidence="2">
    <location>
        <position position="497"/>
    </location>
</feature>
<protein>
    <recommendedName>
        <fullName evidence="2">Peptide deformylase</fullName>
        <shortName evidence="2">PDF</shortName>
        <ecNumber evidence="2">3.5.1.88</ecNumber>
    </recommendedName>
    <alternativeName>
        <fullName evidence="2">Polypeptide deformylase</fullName>
    </alternativeName>
</protein>
<dbReference type="GO" id="GO:0046872">
    <property type="term" value="F:metal ion binding"/>
    <property type="evidence" value="ECO:0007669"/>
    <property type="project" value="UniProtKB-KW"/>
</dbReference>
<dbReference type="GO" id="GO:0042586">
    <property type="term" value="F:peptide deformylase activity"/>
    <property type="evidence" value="ECO:0007669"/>
    <property type="project" value="UniProtKB-UniRule"/>
</dbReference>
<comment type="function">
    <text evidence="2">Removes the formyl group from the N-terminal Met of newly synthesized proteins. Requires at least a dipeptide for an efficient rate of reaction. N-terminal L-methionine is a prerequisite for activity but the enzyme has broad specificity at other positions.</text>
</comment>
<evidence type="ECO:0000259" key="4">
    <source>
        <dbReference type="PROSITE" id="PS50943"/>
    </source>
</evidence>
<dbReference type="HAMAP" id="MF_00163">
    <property type="entry name" value="Pep_deformylase"/>
    <property type="match status" value="1"/>
</dbReference>
<gene>
    <name evidence="2" type="primary">def</name>
    <name evidence="5" type="ORF">Val02_92210</name>
</gene>
<dbReference type="AlphaFoldDB" id="A0A8J3YYZ6"/>
<comment type="caution">
    <text evidence="5">The sequence shown here is derived from an EMBL/GenBank/DDBJ whole genome shotgun (WGS) entry which is preliminary data.</text>
</comment>
<reference evidence="5" key="1">
    <citation type="submission" date="2021-01" db="EMBL/GenBank/DDBJ databases">
        <title>Whole genome shotgun sequence of Virgisporangium aliadipatigenens NBRC 105644.</title>
        <authorList>
            <person name="Komaki H."/>
            <person name="Tamura T."/>
        </authorList>
    </citation>
    <scope>NUCLEOTIDE SEQUENCE</scope>
    <source>
        <strain evidence="5">NBRC 105644</strain>
    </source>
</reference>
<evidence type="ECO:0000256" key="1">
    <source>
        <dbReference type="ARBA" id="ARBA00010759"/>
    </source>
</evidence>
<keyword evidence="2" id="KW-0648">Protein biosynthesis</keyword>
<keyword evidence="6" id="KW-1185">Reference proteome</keyword>
<dbReference type="Pfam" id="PF13560">
    <property type="entry name" value="HTH_31"/>
    <property type="match status" value="1"/>
</dbReference>
<sequence>MSTGESPVQRASAEFVAEFARWRAERGLSKKQLAAAMGFDPSYLSHVEAHRHRPTEDFAKRAEAVLQSGGAIWRRFREYDDLRANTRGRVVPGPAREAPLPETWLPPGAGLVVERESARLSLVDGVYRCTVHRSLHNAGPEPVTGYLIRIAVDRYPNESERSNAHHRTHPLDWGELGLVASCEDEPMHWRIKTDRDAFKAAWLLFENDHGKFPLYPGRRTSIQYTYNVGADKWGHWFQRAVRLPTRRLRVELDLPMSMRPVVWGVETSFSAPAVPLRTPIEQEIEGDRAVFGWETDNPPLHARYRLEWRFRSAGIPTQREGTHDARPSLFESGSSAPGEHPGPAVEPGATEHAPMAAAGVVQRGAEVLHLPARWFDLPREEELARATVQRLTDALDRLSQLHPFTKGIGLAAPQLGLSLAAAVVRPQGSAEPIVLVNPRVLRSSAEVDERYEGCLSFFDVRGQVARPLQLTVESVTFTGERVESTYEQAVARLVAHEIDHLDGLLYVDRMSGEAPLVPVEEYDQTGRPWAY</sequence>
<dbReference type="SUPFAM" id="SSF56420">
    <property type="entry name" value="Peptide deformylase"/>
    <property type="match status" value="1"/>
</dbReference>
<evidence type="ECO:0000256" key="2">
    <source>
        <dbReference type="HAMAP-Rule" id="MF_00163"/>
    </source>
</evidence>
<keyword evidence="2" id="KW-0378">Hydrolase</keyword>
<dbReference type="PANTHER" id="PTHR10458">
    <property type="entry name" value="PEPTIDE DEFORMYLASE"/>
    <property type="match status" value="1"/>
</dbReference>
<evidence type="ECO:0000313" key="6">
    <source>
        <dbReference type="Proteomes" id="UP000619260"/>
    </source>
</evidence>
<dbReference type="SUPFAM" id="SSF47413">
    <property type="entry name" value="lambda repressor-like DNA-binding domains"/>
    <property type="match status" value="1"/>
</dbReference>
<dbReference type="PANTHER" id="PTHR10458:SF22">
    <property type="entry name" value="PEPTIDE DEFORMYLASE"/>
    <property type="match status" value="1"/>
</dbReference>
<name>A0A8J3YYZ6_9ACTN</name>
<keyword evidence="2" id="KW-0408">Iron</keyword>
<dbReference type="InterPro" id="IPR010982">
    <property type="entry name" value="Lambda_DNA-bd_dom_sf"/>
</dbReference>
<dbReference type="Pfam" id="PF01327">
    <property type="entry name" value="Pep_deformylase"/>
    <property type="match status" value="1"/>
</dbReference>
<evidence type="ECO:0000313" key="5">
    <source>
        <dbReference type="EMBL" id="GIJ52335.1"/>
    </source>
</evidence>
<accession>A0A8J3YYZ6</accession>
<dbReference type="SMART" id="SM00530">
    <property type="entry name" value="HTH_XRE"/>
    <property type="match status" value="1"/>
</dbReference>
<dbReference type="InterPro" id="IPR001387">
    <property type="entry name" value="Cro/C1-type_HTH"/>
</dbReference>
<comment type="cofactor">
    <cofactor evidence="2">
        <name>Fe(2+)</name>
        <dbReference type="ChEBI" id="CHEBI:29033"/>
    </cofactor>
    <text evidence="2">Binds 1 Fe(2+) ion.</text>
</comment>
<feature type="domain" description="HTH cro/C1-type" evidence="4">
    <location>
        <begin position="19"/>
        <end position="67"/>
    </location>
</feature>